<accession>A0A835VNH6</accession>
<comment type="caution">
    <text evidence="1">The sequence shown here is derived from an EMBL/GenBank/DDBJ whole genome shotgun (WGS) entry which is preliminary data.</text>
</comment>
<name>A0A835VNH6_VANPL</name>
<protein>
    <submittedName>
        <fullName evidence="1">Uncharacterized protein</fullName>
    </submittedName>
</protein>
<sequence length="148" mass="15759">MTSSRLSRPTKESITTKFRLREPAVDRRQALPRHPVLSVLPPLRPVFSHGGSSLQEFPTPSRGSTSTRRLAALAIMLGISKWELGHNFSFAMAQQGLSQHIAMAGLGHMTSFESAGSAPPPALCADASTGQYCRLGGAEGCAEGGRRS</sequence>
<dbReference type="AlphaFoldDB" id="A0A835VNH6"/>
<gene>
    <name evidence="1" type="ORF">HPP92_003465</name>
</gene>
<dbReference type="Proteomes" id="UP000639772">
    <property type="component" value="Chromosome 1"/>
</dbReference>
<proteinExistence type="predicted"/>
<dbReference type="EMBL" id="JADCNM010000001">
    <property type="protein sequence ID" value="KAG0503393.1"/>
    <property type="molecule type" value="Genomic_DNA"/>
</dbReference>
<evidence type="ECO:0000313" key="2">
    <source>
        <dbReference type="Proteomes" id="UP000639772"/>
    </source>
</evidence>
<reference evidence="1 2" key="1">
    <citation type="journal article" date="2020" name="Nat. Food">
        <title>A phased Vanilla planifolia genome enables genetic improvement of flavour and production.</title>
        <authorList>
            <person name="Hasing T."/>
            <person name="Tang H."/>
            <person name="Brym M."/>
            <person name="Khazi F."/>
            <person name="Huang T."/>
            <person name="Chambers A.H."/>
        </authorList>
    </citation>
    <scope>NUCLEOTIDE SEQUENCE [LARGE SCALE GENOMIC DNA]</scope>
    <source>
        <tissue evidence="1">Leaf</tissue>
    </source>
</reference>
<evidence type="ECO:0000313" key="1">
    <source>
        <dbReference type="EMBL" id="KAG0503393.1"/>
    </source>
</evidence>
<organism evidence="1 2">
    <name type="scientific">Vanilla planifolia</name>
    <name type="common">Vanilla</name>
    <dbReference type="NCBI Taxonomy" id="51239"/>
    <lineage>
        <taxon>Eukaryota</taxon>
        <taxon>Viridiplantae</taxon>
        <taxon>Streptophyta</taxon>
        <taxon>Embryophyta</taxon>
        <taxon>Tracheophyta</taxon>
        <taxon>Spermatophyta</taxon>
        <taxon>Magnoliopsida</taxon>
        <taxon>Liliopsida</taxon>
        <taxon>Asparagales</taxon>
        <taxon>Orchidaceae</taxon>
        <taxon>Vanilloideae</taxon>
        <taxon>Vanilleae</taxon>
        <taxon>Vanilla</taxon>
    </lineage>
</organism>